<feature type="region of interest" description="Disordered" evidence="10">
    <location>
        <begin position="634"/>
        <end position="778"/>
    </location>
</feature>
<proteinExistence type="inferred from homology"/>
<feature type="compositionally biased region" description="Polar residues" evidence="10">
    <location>
        <begin position="712"/>
        <end position="778"/>
    </location>
</feature>
<gene>
    <name evidence="13" type="ORF">L201_004784</name>
</gene>
<evidence type="ECO:0000256" key="9">
    <source>
        <dbReference type="ARBA" id="ARBA00023242"/>
    </source>
</evidence>
<dbReference type="AlphaFoldDB" id="A0AAX4JX81"/>
<dbReference type="GO" id="GO:0008270">
    <property type="term" value="F:zinc ion binding"/>
    <property type="evidence" value="ECO:0007669"/>
    <property type="project" value="UniProtKB-KW"/>
</dbReference>
<feature type="domain" description="Rrn7/TAF1B C-terminal cyclin" evidence="12">
    <location>
        <begin position="308"/>
        <end position="508"/>
    </location>
</feature>
<dbReference type="Proteomes" id="UP001355207">
    <property type="component" value="Chromosome 6"/>
</dbReference>
<keyword evidence="9" id="KW-0539">Nucleus</keyword>
<evidence type="ECO:0000259" key="12">
    <source>
        <dbReference type="Pfam" id="PF20645"/>
    </source>
</evidence>
<dbReference type="EMBL" id="CP144103">
    <property type="protein sequence ID" value="WWC89856.1"/>
    <property type="molecule type" value="Genomic_DNA"/>
</dbReference>
<dbReference type="GO" id="GO:0001164">
    <property type="term" value="F:RNA polymerase I core promoter sequence-specific DNA binding"/>
    <property type="evidence" value="ECO:0007669"/>
    <property type="project" value="InterPro"/>
</dbReference>
<keyword evidence="7" id="KW-0238">DNA-binding</keyword>
<organism evidence="13 14">
    <name type="scientific">Kwoniella dendrophila CBS 6074</name>
    <dbReference type="NCBI Taxonomy" id="1295534"/>
    <lineage>
        <taxon>Eukaryota</taxon>
        <taxon>Fungi</taxon>
        <taxon>Dikarya</taxon>
        <taxon>Basidiomycota</taxon>
        <taxon>Agaricomycotina</taxon>
        <taxon>Tremellomycetes</taxon>
        <taxon>Tremellales</taxon>
        <taxon>Cryptococcaceae</taxon>
        <taxon>Kwoniella</taxon>
    </lineage>
</organism>
<feature type="compositionally biased region" description="Acidic residues" evidence="10">
    <location>
        <begin position="180"/>
        <end position="205"/>
    </location>
</feature>
<reference evidence="13 14" key="1">
    <citation type="submission" date="2024-01" db="EMBL/GenBank/DDBJ databases">
        <title>Comparative genomics of Cryptococcus and Kwoniella reveals pathogenesis evolution and contrasting modes of karyotype evolution via chromosome fusion or intercentromeric recombination.</title>
        <authorList>
            <person name="Coelho M.A."/>
            <person name="David-Palma M."/>
            <person name="Shea T."/>
            <person name="Bowers K."/>
            <person name="McGinley-Smith S."/>
            <person name="Mohammad A.W."/>
            <person name="Gnirke A."/>
            <person name="Yurkov A.M."/>
            <person name="Nowrousian M."/>
            <person name="Sun S."/>
            <person name="Cuomo C.A."/>
            <person name="Heitman J."/>
        </authorList>
    </citation>
    <scope>NUCLEOTIDE SEQUENCE [LARGE SCALE GENOMIC DNA]</scope>
    <source>
        <strain evidence="13 14">CBS 6074</strain>
    </source>
</reference>
<dbReference type="GO" id="GO:0070860">
    <property type="term" value="C:RNA polymerase I core factor complex"/>
    <property type="evidence" value="ECO:0007669"/>
    <property type="project" value="InterPro"/>
</dbReference>
<keyword evidence="3" id="KW-0479">Metal-binding</keyword>
<dbReference type="PANTHER" id="PTHR31576:SF2">
    <property type="entry name" value="TATA BOX-BINDING PROTEIN-ASSOCIATED FACTOR RNA POLYMERASE I SUBUNIT B"/>
    <property type="match status" value="1"/>
</dbReference>
<dbReference type="InterPro" id="IPR048538">
    <property type="entry name" value="Rrn7_cyclin_C"/>
</dbReference>
<evidence type="ECO:0000256" key="8">
    <source>
        <dbReference type="ARBA" id="ARBA00023163"/>
    </source>
</evidence>
<dbReference type="GeneID" id="91095454"/>
<keyword evidence="14" id="KW-1185">Reference proteome</keyword>
<evidence type="ECO:0000256" key="5">
    <source>
        <dbReference type="ARBA" id="ARBA00022833"/>
    </source>
</evidence>
<evidence type="ECO:0008006" key="15">
    <source>
        <dbReference type="Google" id="ProtNLM"/>
    </source>
</evidence>
<feature type="domain" description="Rrn7/TAF1B N-terminal cyclin" evidence="11">
    <location>
        <begin position="88"/>
        <end position="282"/>
    </location>
</feature>
<evidence type="ECO:0000256" key="2">
    <source>
        <dbReference type="ARBA" id="ARBA00006899"/>
    </source>
</evidence>
<evidence type="ECO:0000313" key="14">
    <source>
        <dbReference type="Proteomes" id="UP001355207"/>
    </source>
</evidence>
<feature type="compositionally biased region" description="Low complexity" evidence="10">
    <location>
        <begin position="670"/>
        <end position="690"/>
    </location>
</feature>
<feature type="compositionally biased region" description="Polar residues" evidence="10">
    <location>
        <begin position="150"/>
        <end position="159"/>
    </location>
</feature>
<dbReference type="RefSeq" id="XP_066076619.1">
    <property type="nucleotide sequence ID" value="XM_066220522.1"/>
</dbReference>
<dbReference type="InterPro" id="IPR033599">
    <property type="entry name" value="TAF1B/Rrn7"/>
</dbReference>
<feature type="region of interest" description="Disordered" evidence="10">
    <location>
        <begin position="137"/>
        <end position="235"/>
    </location>
</feature>
<keyword evidence="4" id="KW-0863">Zinc-finger</keyword>
<evidence type="ECO:0000256" key="3">
    <source>
        <dbReference type="ARBA" id="ARBA00022723"/>
    </source>
</evidence>
<comment type="subcellular location">
    <subcellularLocation>
        <location evidence="1">Nucleus</location>
        <location evidence="1">Nucleolus</location>
    </subcellularLocation>
</comment>
<keyword evidence="6" id="KW-0805">Transcription regulation</keyword>
<evidence type="ECO:0000313" key="13">
    <source>
        <dbReference type="EMBL" id="WWC89856.1"/>
    </source>
</evidence>
<evidence type="ECO:0000259" key="11">
    <source>
        <dbReference type="Pfam" id="PF20644"/>
    </source>
</evidence>
<protein>
    <recommendedName>
        <fullName evidence="15">RRN7-type domain-containing protein</fullName>
    </recommendedName>
</protein>
<dbReference type="Pfam" id="PF20645">
    <property type="entry name" value="Rrn7_cyclin_C"/>
    <property type="match status" value="1"/>
</dbReference>
<evidence type="ECO:0000256" key="4">
    <source>
        <dbReference type="ARBA" id="ARBA00022771"/>
    </source>
</evidence>
<evidence type="ECO:0000256" key="6">
    <source>
        <dbReference type="ARBA" id="ARBA00023015"/>
    </source>
</evidence>
<keyword evidence="5" id="KW-0862">Zinc</keyword>
<comment type="similarity">
    <text evidence="2">Belongs to the RRN7/TAF1B family.</text>
</comment>
<dbReference type="PANTHER" id="PTHR31576">
    <property type="entry name" value="TATA BOX-BINDING PROTEIN-ASSOCIATED FACTOR RNA POLYMERASE I SUBUNIT B"/>
    <property type="match status" value="1"/>
</dbReference>
<evidence type="ECO:0000256" key="1">
    <source>
        <dbReference type="ARBA" id="ARBA00004604"/>
    </source>
</evidence>
<dbReference type="GO" id="GO:0042790">
    <property type="term" value="P:nucleolar large rRNA transcription by RNA polymerase I"/>
    <property type="evidence" value="ECO:0007669"/>
    <property type="project" value="TreeGrafter"/>
</dbReference>
<dbReference type="Pfam" id="PF20644">
    <property type="entry name" value="Rrn7_cyclin_N"/>
    <property type="match status" value="1"/>
</dbReference>
<feature type="compositionally biased region" description="Basic and acidic residues" evidence="10">
    <location>
        <begin position="634"/>
        <end position="655"/>
    </location>
</feature>
<evidence type="ECO:0000256" key="7">
    <source>
        <dbReference type="ARBA" id="ARBA00023125"/>
    </source>
</evidence>
<evidence type="ECO:0000256" key="10">
    <source>
        <dbReference type="SAM" id="MobiDB-lite"/>
    </source>
</evidence>
<accession>A0AAX4JX81</accession>
<name>A0AAX4JX81_9TREE</name>
<dbReference type="InterPro" id="IPR048540">
    <property type="entry name" value="Rrn7_cyclin_N"/>
</dbReference>
<keyword evidence="8" id="KW-0804">Transcription</keyword>
<sequence>MARACDICGSRKWRKDKVTGNAVCEEGHVQQDYRSEVNDMEIGGPRHQLTRRKVANKGERRNKRREEGRANPLFYHGLEAEYLRVQALQLLLRLQVQALSKLWSLPDAFEIIVRDLWAYQLSISILPSLPDILDQDQSQYGRSPSPFIITKQSQPSQSLPLDVEMVNNEERKSDDSQTGSEDENEKGDYDEDSEKESDLDPEILEQIEGVSDKEENSDQDGNFDNGRIGIQSRKGKRKKKLRISDTIFTLVMGLWILRIPVIGIDIENAINEMKIPYIDFYHTKYIPIEMKKHINRDVMISLSPLRSPSPSLIHRSCKDFARRLNKKYGIQIPEINVHPVIWRITSSLGGTPTTYNQVSRLLNVLDINLSLLEREINTFSRKIRSKSNTNLRDLSDDDDHFHNAIAQDSLEYYERTLLYQDVVAPELVIVSAWIIIMKIVYGLDGVPRETLLKSDPAIGLPRSKIWIDELKNRMESGIFKGGRRNLERQDFTSMDDDELDQLLNKAENVLLGDRAEPLDATPFPLISTSKVPESMVQPNSWLNYHADSTTNNDNLISRRSIEPIHDQGINNTNNKSLPLMPGEKILSFSANDPFLELPSDLELIVKCCSDLIGFSTEDVLIVVEHLEKKLEKIRPRDERGRKKEKETSTNEDHEQQNQLNRSTRTRSRSRSVSMSRSRPTSRSRTSTPTPRSRENSVSRATTRITRSRENSITRTRSQESNLSRVASMNNLNNHQRSGESSLSRTASLSNNLNNGRTNSQKGKSRSNVSGITSSNSFT</sequence>